<protein>
    <submittedName>
        <fullName evidence="3">Chromosome segregation protein</fullName>
    </submittedName>
</protein>
<dbReference type="RefSeq" id="WP_098824455.1">
    <property type="nucleotide sequence ID" value="NZ_BCMJ01000004.1"/>
</dbReference>
<gene>
    <name evidence="3" type="ORF">IWT5_01195</name>
</gene>
<feature type="coiled-coil region" evidence="1">
    <location>
        <begin position="102"/>
        <end position="136"/>
    </location>
</feature>
<sequence length="603" mass="69255">MAFKDLFKSSKNYKNNTNNLNKVEPQNPTGVELDSGADKYKKNLSDIAKQFNLTRQKLSASLFRNKIAIQTKIDDIQAQMIQVQQVITQNMEIKNTLLSQQSEQVDAETQSIKRQNSQLNQEIAGLQNEAKEHVEKNRPMGQQLQSLTQKQSGLEKQSADLATQLKEEKDPALIIAHVDKLRTAIEENERERVETNQNIEKLNQTYTHSKAELKQIRQDLMAKQAQLKDNRAKIEQKKKEIEDADNDQNHQLREAESKMAANEQIIAELKEKMAPFQDELDAVQKEINNWLGSDYPVNTLVIDGQKEYLIDMDDIGDNRLSELKRVVGFLIDKGMQKISLYTSQFSLNVNDNFNSWIEALSISQLEVNVYNPLLNLQKQGELAAKFQLRTDAVSDEWDEDHIERTLTFDDGTIQKIHYYDAGQNIADVNYYQNDKLIETRIISPQGQLVERSLFNEDGTQQHDEYYTQSGTEVLDVVYDQNEVVAVKLLNQTGQIMATFENAEQFTTWWLQNHFESKGVFVGFLDNDGYRKLLKTVDNDALTLLNHDMASNINLLYWLNGFEHSQFLTDNYESEVLLAKAADKPIEVGFVDQRNLPYQLGVMG</sequence>
<feature type="region of interest" description="Disordered" evidence="2">
    <location>
        <begin position="8"/>
        <end position="28"/>
    </location>
</feature>
<keyword evidence="4" id="KW-1185">Reference proteome</keyword>
<reference evidence="3 4" key="1">
    <citation type="submission" date="2015-11" db="EMBL/GenBank/DDBJ databases">
        <title>Draft genome sequences of new species of the genus Lactobacillus isolated from orchardgrass silage.</title>
        <authorList>
            <person name="Tohno M."/>
            <person name="Tanizawa Y."/>
            <person name="Arita M."/>
        </authorList>
    </citation>
    <scope>NUCLEOTIDE SEQUENCE [LARGE SCALE GENOMIC DNA]</scope>
    <source>
        <strain evidence="3 4">IWT5</strain>
    </source>
</reference>
<feature type="coiled-coil region" evidence="1">
    <location>
        <begin position="178"/>
        <end position="286"/>
    </location>
</feature>
<dbReference type="OrthoDB" id="2267557at2"/>
<name>A0A1Z5J1W8_9LACO</name>
<dbReference type="Gene3D" id="3.90.930.1">
    <property type="match status" value="1"/>
</dbReference>
<dbReference type="Gene3D" id="1.10.287.1490">
    <property type="match status" value="1"/>
</dbReference>
<organism evidence="3 4">
    <name type="scientific">Secundilactobacillus silagincola</name>
    <dbReference type="NCBI Taxonomy" id="1714681"/>
    <lineage>
        <taxon>Bacteria</taxon>
        <taxon>Bacillati</taxon>
        <taxon>Bacillota</taxon>
        <taxon>Bacilli</taxon>
        <taxon>Lactobacillales</taxon>
        <taxon>Lactobacillaceae</taxon>
        <taxon>Secundilactobacillus</taxon>
    </lineage>
</organism>
<evidence type="ECO:0000313" key="3">
    <source>
        <dbReference type="EMBL" id="GAX08044.1"/>
    </source>
</evidence>
<evidence type="ECO:0000256" key="1">
    <source>
        <dbReference type="SAM" id="Coils"/>
    </source>
</evidence>
<keyword evidence="1" id="KW-0175">Coiled coil</keyword>
<dbReference type="AlphaFoldDB" id="A0A1Z5J1W8"/>
<dbReference type="EMBL" id="BCMJ01000004">
    <property type="protein sequence ID" value="GAX08044.1"/>
    <property type="molecule type" value="Genomic_DNA"/>
</dbReference>
<evidence type="ECO:0000313" key="4">
    <source>
        <dbReference type="Proteomes" id="UP000223370"/>
    </source>
</evidence>
<feature type="compositionally biased region" description="Low complexity" evidence="2">
    <location>
        <begin position="9"/>
        <end position="22"/>
    </location>
</feature>
<evidence type="ECO:0000256" key="2">
    <source>
        <dbReference type="SAM" id="MobiDB-lite"/>
    </source>
</evidence>
<comment type="caution">
    <text evidence="3">The sequence shown here is derived from an EMBL/GenBank/DDBJ whole genome shotgun (WGS) entry which is preliminary data.</text>
</comment>
<dbReference type="Proteomes" id="UP000223370">
    <property type="component" value="Unassembled WGS sequence"/>
</dbReference>
<proteinExistence type="predicted"/>
<accession>A0A1Z5J1W8</accession>